<dbReference type="GO" id="GO:0003700">
    <property type="term" value="F:DNA-binding transcription factor activity"/>
    <property type="evidence" value="ECO:0007669"/>
    <property type="project" value="TreeGrafter"/>
</dbReference>
<keyword evidence="3" id="KW-0804">Transcription</keyword>
<accession>A0A3D9XK59</accession>
<evidence type="ECO:0000313" key="5">
    <source>
        <dbReference type="EMBL" id="REF70001.1"/>
    </source>
</evidence>
<organism evidence="5 6">
    <name type="scientific">Paracoccus versutus</name>
    <name type="common">Thiobacillus versutus</name>
    <dbReference type="NCBI Taxonomy" id="34007"/>
    <lineage>
        <taxon>Bacteria</taxon>
        <taxon>Pseudomonadati</taxon>
        <taxon>Pseudomonadota</taxon>
        <taxon>Alphaproteobacteria</taxon>
        <taxon>Rhodobacterales</taxon>
        <taxon>Paracoccaceae</taxon>
        <taxon>Paracoccus</taxon>
    </lineage>
</organism>
<gene>
    <name evidence="5" type="ORF">BDD41_2720</name>
</gene>
<evidence type="ECO:0000256" key="3">
    <source>
        <dbReference type="ARBA" id="ARBA00023163"/>
    </source>
</evidence>
<dbReference type="EMBL" id="QTUJ01000002">
    <property type="protein sequence ID" value="REF70001.1"/>
    <property type="molecule type" value="Genomic_DNA"/>
</dbReference>
<dbReference type="Pfam" id="PF03466">
    <property type="entry name" value="LysR_substrate"/>
    <property type="match status" value="1"/>
</dbReference>
<keyword evidence="2" id="KW-0238">DNA-binding</keyword>
<dbReference type="RefSeq" id="WP_116222106.1">
    <property type="nucleotide sequence ID" value="NZ_CP038197.1"/>
</dbReference>
<evidence type="ECO:0000313" key="6">
    <source>
        <dbReference type="Proteomes" id="UP000256941"/>
    </source>
</evidence>
<dbReference type="PANTHER" id="PTHR30579">
    <property type="entry name" value="TRANSCRIPTIONAL REGULATOR"/>
    <property type="match status" value="1"/>
</dbReference>
<evidence type="ECO:0000259" key="4">
    <source>
        <dbReference type="Pfam" id="PF03466"/>
    </source>
</evidence>
<dbReference type="AlphaFoldDB" id="A0A3D9XK59"/>
<reference evidence="5 6" key="1">
    <citation type="submission" date="2018-08" db="EMBL/GenBank/DDBJ databases">
        <title>Genomic Encyclopedia of Archaeal and Bacterial Type Strains, Phase II (KMG-II): from individual species to whole genera.</title>
        <authorList>
            <person name="Goeker M."/>
        </authorList>
    </citation>
    <scope>NUCLEOTIDE SEQUENCE [LARGE SCALE GENOMIC DNA]</scope>
    <source>
        <strain evidence="5 6">DSM 17099</strain>
    </source>
</reference>
<dbReference type="GO" id="GO:0003677">
    <property type="term" value="F:DNA binding"/>
    <property type="evidence" value="ECO:0007669"/>
    <property type="project" value="UniProtKB-KW"/>
</dbReference>
<proteinExistence type="predicted"/>
<dbReference type="InterPro" id="IPR050176">
    <property type="entry name" value="LTTR"/>
</dbReference>
<evidence type="ECO:0000256" key="2">
    <source>
        <dbReference type="ARBA" id="ARBA00023125"/>
    </source>
</evidence>
<dbReference type="InterPro" id="IPR005119">
    <property type="entry name" value="LysR_subst-bd"/>
</dbReference>
<evidence type="ECO:0000256" key="1">
    <source>
        <dbReference type="ARBA" id="ARBA00023015"/>
    </source>
</evidence>
<sequence length="157" mass="17322">MQCAIEGQGNYRLRRLGAIRFGLYAAPDHVRRHGAPERPEDLHRHPVIGWTEDLAYLAMANWLESRCSGLRPCLRLASFAAQFEAVRKGAGWAVLSHFAARRAGLVPALPGVFRPESELWLLTHGQSGALQRVRRVRDCVAAAIREELAAKSDAGCA</sequence>
<feature type="domain" description="LysR substrate-binding" evidence="4">
    <location>
        <begin position="10"/>
        <end position="143"/>
    </location>
</feature>
<protein>
    <submittedName>
        <fullName evidence="5">LysR substrate binding domain-containing protein</fullName>
    </submittedName>
</protein>
<dbReference type="Gene3D" id="3.40.190.290">
    <property type="match status" value="1"/>
</dbReference>
<dbReference type="SUPFAM" id="SSF53850">
    <property type="entry name" value="Periplasmic binding protein-like II"/>
    <property type="match status" value="1"/>
</dbReference>
<comment type="caution">
    <text evidence="5">The sequence shown here is derived from an EMBL/GenBank/DDBJ whole genome shotgun (WGS) entry which is preliminary data.</text>
</comment>
<name>A0A3D9XK59_PARVE</name>
<dbReference type="Proteomes" id="UP000256941">
    <property type="component" value="Unassembled WGS sequence"/>
</dbReference>
<dbReference type="PANTHER" id="PTHR30579:SF3">
    <property type="entry name" value="TRANSCRIPTIONAL REGULATORY PROTEIN"/>
    <property type="match status" value="1"/>
</dbReference>
<keyword evidence="1" id="KW-0805">Transcription regulation</keyword>